<evidence type="ECO:0000259" key="2">
    <source>
        <dbReference type="PROSITE" id="PS51462"/>
    </source>
</evidence>
<evidence type="ECO:0000313" key="4">
    <source>
        <dbReference type="Proteomes" id="UP000216024"/>
    </source>
</evidence>
<accession>A0A267MEY2</accession>
<dbReference type="Proteomes" id="UP000216024">
    <property type="component" value="Unassembled WGS sequence"/>
</dbReference>
<dbReference type="PROSITE" id="PS51462">
    <property type="entry name" value="NUDIX"/>
    <property type="match status" value="1"/>
</dbReference>
<sequence length="140" mass="16473">MREEVSSGGVVIFGNAILLLKKYNGDWVLPKGKIKKNESRSEAAIREVYEEGRVKAEIMDYIDKIKYSFKNCWNEYEVVEKTVHWYLMKTKSMNCAPLKEEGFIEARFVHVNRALGMVKYDDERYIIKKVLDKINREKLS</sequence>
<dbReference type="Pfam" id="PF00293">
    <property type="entry name" value="NUDIX"/>
    <property type="match status" value="1"/>
</dbReference>
<comment type="caution">
    <text evidence="3">The sequence shown here is derived from an EMBL/GenBank/DDBJ whole genome shotgun (WGS) entry which is preliminary data.</text>
</comment>
<keyword evidence="1 3" id="KW-0378">Hydrolase</keyword>
<dbReference type="EMBL" id="NIBG01000019">
    <property type="protein sequence ID" value="PAB58141.1"/>
    <property type="molecule type" value="Genomic_DNA"/>
</dbReference>
<feature type="domain" description="Nudix hydrolase" evidence="2">
    <location>
        <begin position="1"/>
        <end position="130"/>
    </location>
</feature>
<dbReference type="GO" id="GO:0004081">
    <property type="term" value="F:bis(5'-nucleosyl)-tetraphosphatase (asymmetrical) activity"/>
    <property type="evidence" value="ECO:0007669"/>
    <property type="project" value="TreeGrafter"/>
</dbReference>
<organism evidence="3 4">
    <name type="scientific">Anaeromicrobium sediminis</name>
    <dbReference type="NCBI Taxonomy" id="1478221"/>
    <lineage>
        <taxon>Bacteria</taxon>
        <taxon>Bacillati</taxon>
        <taxon>Bacillota</taxon>
        <taxon>Clostridia</taxon>
        <taxon>Peptostreptococcales</taxon>
        <taxon>Thermotaleaceae</taxon>
        <taxon>Anaeromicrobium</taxon>
    </lineage>
</organism>
<evidence type="ECO:0000313" key="3">
    <source>
        <dbReference type="EMBL" id="PAB58141.1"/>
    </source>
</evidence>
<proteinExistence type="predicted"/>
<evidence type="ECO:0000256" key="1">
    <source>
        <dbReference type="ARBA" id="ARBA00022801"/>
    </source>
</evidence>
<name>A0A267MEY2_9FIRM</name>
<dbReference type="PANTHER" id="PTHR21340">
    <property type="entry name" value="DIADENOSINE 5,5-P1,P4-TETRAPHOSPHATE PYROPHOSPHOHYDROLASE MUTT"/>
    <property type="match status" value="1"/>
</dbReference>
<dbReference type="PANTHER" id="PTHR21340:SF0">
    <property type="entry name" value="BIS(5'-NUCLEOSYL)-TETRAPHOSPHATASE [ASYMMETRICAL]"/>
    <property type="match status" value="1"/>
</dbReference>
<dbReference type="GO" id="GO:0006754">
    <property type="term" value="P:ATP biosynthetic process"/>
    <property type="evidence" value="ECO:0007669"/>
    <property type="project" value="TreeGrafter"/>
</dbReference>
<dbReference type="InterPro" id="IPR000086">
    <property type="entry name" value="NUDIX_hydrolase_dom"/>
</dbReference>
<protein>
    <submittedName>
        <fullName evidence="3">NUDIX hydrolase</fullName>
    </submittedName>
</protein>
<dbReference type="Gene3D" id="3.90.79.10">
    <property type="entry name" value="Nucleoside Triphosphate Pyrophosphohydrolase"/>
    <property type="match status" value="1"/>
</dbReference>
<dbReference type="InterPro" id="IPR051325">
    <property type="entry name" value="Nudix_hydrolase_domain"/>
</dbReference>
<dbReference type="OrthoDB" id="9816289at2"/>
<gene>
    <name evidence="3" type="ORF">CCE28_16845</name>
</gene>
<keyword evidence="4" id="KW-1185">Reference proteome</keyword>
<dbReference type="AlphaFoldDB" id="A0A267MEY2"/>
<dbReference type="PROSITE" id="PS00893">
    <property type="entry name" value="NUDIX_BOX"/>
    <property type="match status" value="1"/>
</dbReference>
<dbReference type="SUPFAM" id="SSF55811">
    <property type="entry name" value="Nudix"/>
    <property type="match status" value="1"/>
</dbReference>
<dbReference type="InterPro" id="IPR020084">
    <property type="entry name" value="NUDIX_hydrolase_CS"/>
</dbReference>
<dbReference type="RefSeq" id="WP_095134894.1">
    <property type="nucleotide sequence ID" value="NZ_NIBG01000019.1"/>
</dbReference>
<dbReference type="GO" id="GO:0006167">
    <property type="term" value="P:AMP biosynthetic process"/>
    <property type="evidence" value="ECO:0007669"/>
    <property type="project" value="TreeGrafter"/>
</dbReference>
<dbReference type="InterPro" id="IPR015797">
    <property type="entry name" value="NUDIX_hydrolase-like_dom_sf"/>
</dbReference>
<reference evidence="3 4" key="1">
    <citation type="submission" date="2017-06" db="EMBL/GenBank/DDBJ databases">
        <title>Draft genome sequence of anaerobic fermentative bacterium Anaeromicrobium sediminis DY2726D isolated from West Pacific Ocean sediments.</title>
        <authorList>
            <person name="Zeng X."/>
        </authorList>
    </citation>
    <scope>NUCLEOTIDE SEQUENCE [LARGE SCALE GENOMIC DNA]</scope>
    <source>
        <strain evidence="3 4">DY2726D</strain>
    </source>
</reference>